<dbReference type="GO" id="GO:0032259">
    <property type="term" value="P:methylation"/>
    <property type="evidence" value="ECO:0007669"/>
    <property type="project" value="UniProtKB-KW"/>
</dbReference>
<proteinExistence type="predicted"/>
<dbReference type="Pfam" id="PF13489">
    <property type="entry name" value="Methyltransf_23"/>
    <property type="match status" value="1"/>
</dbReference>
<comment type="caution">
    <text evidence="1">The sequence shown here is derived from an EMBL/GenBank/DDBJ whole genome shotgun (WGS) entry which is preliminary data.</text>
</comment>
<evidence type="ECO:0000313" key="1">
    <source>
        <dbReference type="EMBL" id="KRG19688.1"/>
    </source>
</evidence>
<sequence>MRFKYSKPSIDISTEYTGLAKIDKSIRDGQYKAVDYLKQEPLRSKCLLCTQTLTQADIFSHRSLDYFLCNQCHHIQSKHLPTSLYPSDTPDGLSFLDVYPELTTEQFQSRQSRIYQPKFNWILESLLEYGFTIDEIQQKSWLELGSGAGYFLACLKDFAIKQFNGLERNEDLCGIANRYLQGRHAHPHTTSLASAVESWPADIYAAFFVLEHVQDAHLFFNALKASKPGTIFAFAIPMFSLSTLLETAFETHAGRNLDNALHVQLYTEDSLNYALKIAGFKVINQWLFGQDVGDLRRLLSIQLENNYPKYLASIMDNKLNALLDTMQANVDQIHFCDSRHILCIKEPV</sequence>
<protein>
    <submittedName>
        <fullName evidence="2">Class I SAM-dependent methyltransferase</fullName>
    </submittedName>
</protein>
<dbReference type="PANTHER" id="PTHR43861:SF6">
    <property type="entry name" value="METHYLTRANSFERASE TYPE 11"/>
    <property type="match status" value="1"/>
</dbReference>
<reference evidence="2" key="2">
    <citation type="journal article" date="2016" name="Genome Announc.">
        <title>Draft Genome Sequences of Two Novel Amoeba-Resistant Intranuclear Bacteria, 'Candidatus Berkiella cookevillensis' and 'Candidatus Berkiella aquae'.</title>
        <authorList>
            <person name="Mehari Y.T."/>
            <person name="Arivett B.A."/>
            <person name="Farone A.L."/>
            <person name="Gunderson J.H."/>
            <person name="Farone M.B."/>
        </authorList>
    </citation>
    <scope>NUCLEOTIDE SEQUENCE</scope>
    <source>
        <strain evidence="2">CC99</strain>
    </source>
</reference>
<dbReference type="GO" id="GO:0008168">
    <property type="term" value="F:methyltransferase activity"/>
    <property type="evidence" value="ECO:0007669"/>
    <property type="project" value="UniProtKB-KW"/>
</dbReference>
<keyword evidence="2" id="KW-0489">Methyltransferase</keyword>
<evidence type="ECO:0000313" key="3">
    <source>
        <dbReference type="Proteomes" id="UP000051494"/>
    </source>
</evidence>
<keyword evidence="3" id="KW-1185">Reference proteome</keyword>
<dbReference type="SUPFAM" id="SSF53335">
    <property type="entry name" value="S-adenosyl-L-methionine-dependent methyltransferases"/>
    <property type="match status" value="1"/>
</dbReference>
<dbReference type="OrthoDB" id="9760689at2"/>
<dbReference type="InterPro" id="IPR029063">
    <property type="entry name" value="SAM-dependent_MTases_sf"/>
</dbReference>
<organism evidence="1">
    <name type="scientific">Candidatus Berkiella cookevillensis</name>
    <dbReference type="NCBI Taxonomy" id="437022"/>
    <lineage>
        <taxon>Bacteria</taxon>
        <taxon>Pseudomonadati</taxon>
        <taxon>Pseudomonadota</taxon>
        <taxon>Gammaproteobacteria</taxon>
        <taxon>Candidatus Berkiellales</taxon>
        <taxon>Candidatus Berkiellaceae</taxon>
        <taxon>Candidatus Berkiella</taxon>
    </lineage>
</organism>
<reference evidence="1" key="1">
    <citation type="submission" date="2015-09" db="EMBL/GenBank/DDBJ databases">
        <title>Draft Genome Sequences of Two Novel Amoeba-resistant Intranuclear Bacteria, Candidatus Berkiella cookevillensis and Candidatus Berkiella aquae.</title>
        <authorList>
            <person name="Mehari Y.T."/>
            <person name="Arivett B.A."/>
            <person name="Farone A.L."/>
            <person name="Gunderson J.H."/>
            <person name="Farone M.B."/>
        </authorList>
    </citation>
    <scope>NUCLEOTIDE SEQUENCE [LARGE SCALE GENOMIC DNA]</scope>
    <source>
        <strain evidence="1">CC99</strain>
    </source>
</reference>
<keyword evidence="2" id="KW-0808">Transferase</keyword>
<name>A0A0Q9YUG2_9GAMM</name>
<dbReference type="EMBL" id="LKHV02000001">
    <property type="protein sequence ID" value="MCS5707685.1"/>
    <property type="molecule type" value="Genomic_DNA"/>
</dbReference>
<evidence type="ECO:0000313" key="2">
    <source>
        <dbReference type="EMBL" id="MCS5707685.1"/>
    </source>
</evidence>
<dbReference type="Gene3D" id="3.40.50.150">
    <property type="entry name" value="Vaccinia Virus protein VP39"/>
    <property type="match status" value="1"/>
</dbReference>
<dbReference type="AlphaFoldDB" id="A0A0Q9YUG2"/>
<dbReference type="RefSeq" id="WP_057623693.1">
    <property type="nucleotide sequence ID" value="NZ_LKHV02000001.1"/>
</dbReference>
<gene>
    <name evidence="2" type="ORF">CC99x_002070</name>
    <name evidence="1" type="ORF">CC99x_00702</name>
</gene>
<accession>A0A0Q9YUG2</accession>
<dbReference type="PANTHER" id="PTHR43861">
    <property type="entry name" value="TRANS-ACONITATE 2-METHYLTRANSFERASE-RELATED"/>
    <property type="match status" value="1"/>
</dbReference>
<reference evidence="2" key="3">
    <citation type="submission" date="2021-06" db="EMBL/GenBank/DDBJ databases">
        <title>Genomic Description and Analysis of Intracellular Bacteria, Candidatus Berkiella cookevillensis and Candidatus Berkiella aquae.</title>
        <authorList>
            <person name="Kidane D.T."/>
            <person name="Mehari Y.T."/>
            <person name="Rice F.C."/>
            <person name="Arivett B.A."/>
            <person name="Farone A.L."/>
            <person name="Berk S.G."/>
            <person name="Farone M.B."/>
        </authorList>
    </citation>
    <scope>NUCLEOTIDE SEQUENCE</scope>
    <source>
        <strain evidence="2">CC99</strain>
    </source>
</reference>
<dbReference type="EMBL" id="LKHV01000002">
    <property type="protein sequence ID" value="KRG19688.1"/>
    <property type="molecule type" value="Genomic_DNA"/>
</dbReference>
<dbReference type="Proteomes" id="UP000051494">
    <property type="component" value="Unassembled WGS sequence"/>
</dbReference>
<dbReference type="STRING" id="437022.CC99x_00702"/>